<dbReference type="InterPro" id="IPR036770">
    <property type="entry name" value="Ankyrin_rpt-contain_sf"/>
</dbReference>
<organism evidence="3 4">
    <name type="scientific">Macrostomum lignano</name>
    <dbReference type="NCBI Taxonomy" id="282301"/>
    <lineage>
        <taxon>Eukaryota</taxon>
        <taxon>Metazoa</taxon>
        <taxon>Spiralia</taxon>
        <taxon>Lophotrochozoa</taxon>
        <taxon>Platyhelminthes</taxon>
        <taxon>Rhabditophora</taxon>
        <taxon>Macrostomorpha</taxon>
        <taxon>Macrostomida</taxon>
        <taxon>Macrostomidae</taxon>
        <taxon>Macrostomum</taxon>
    </lineage>
</organism>
<dbReference type="PANTHER" id="PTHR24186:SF38">
    <property type="entry name" value="ANKYRIN REPEAT FAMILY PROTEIN"/>
    <property type="match status" value="1"/>
</dbReference>
<comment type="caution">
    <text evidence="3">The sequence shown here is derived from an EMBL/GenBank/DDBJ whole genome shotgun (WGS) entry which is preliminary data.</text>
</comment>
<evidence type="ECO:0000256" key="2">
    <source>
        <dbReference type="ARBA" id="ARBA00023043"/>
    </source>
</evidence>
<dbReference type="SUPFAM" id="SSF48403">
    <property type="entry name" value="Ankyrin repeat"/>
    <property type="match status" value="1"/>
</dbReference>
<name>A0A267F616_9PLAT</name>
<dbReference type="PANTHER" id="PTHR24186">
    <property type="entry name" value="PROTEIN PHOSPHATASE 1 REGULATORY SUBUNIT"/>
    <property type="match status" value="1"/>
</dbReference>
<dbReference type="GO" id="GO:0005886">
    <property type="term" value="C:plasma membrane"/>
    <property type="evidence" value="ECO:0007669"/>
    <property type="project" value="TreeGrafter"/>
</dbReference>
<dbReference type="Pfam" id="PF12796">
    <property type="entry name" value="Ank_2"/>
    <property type="match status" value="1"/>
</dbReference>
<dbReference type="EMBL" id="NIVC01001342">
    <property type="protein sequence ID" value="PAA69186.1"/>
    <property type="molecule type" value="Genomic_DNA"/>
</dbReference>
<evidence type="ECO:0000313" key="4">
    <source>
        <dbReference type="Proteomes" id="UP000215902"/>
    </source>
</evidence>
<keyword evidence="2" id="KW-0040">ANK repeat</keyword>
<reference evidence="3 4" key="1">
    <citation type="submission" date="2017-06" db="EMBL/GenBank/DDBJ databases">
        <title>A platform for efficient transgenesis in Macrostomum lignano, a flatworm model organism for stem cell research.</title>
        <authorList>
            <person name="Berezikov E."/>
        </authorList>
    </citation>
    <scope>NUCLEOTIDE SEQUENCE [LARGE SCALE GENOMIC DNA]</scope>
    <source>
        <strain evidence="3">DV1</strain>
        <tissue evidence="3">Whole organism</tissue>
    </source>
</reference>
<evidence type="ECO:0000313" key="3">
    <source>
        <dbReference type="EMBL" id="PAA69186.1"/>
    </source>
</evidence>
<keyword evidence="4" id="KW-1185">Reference proteome</keyword>
<protein>
    <submittedName>
        <fullName evidence="3">Uncharacterized protein</fullName>
    </submittedName>
</protein>
<evidence type="ECO:0000256" key="1">
    <source>
        <dbReference type="ARBA" id="ARBA00022737"/>
    </source>
</evidence>
<dbReference type="STRING" id="282301.A0A267F616"/>
<gene>
    <name evidence="3" type="ORF">BOX15_Mlig013365g1</name>
</gene>
<dbReference type="Proteomes" id="UP000215902">
    <property type="component" value="Unassembled WGS sequence"/>
</dbReference>
<keyword evidence="1" id="KW-0677">Repeat</keyword>
<dbReference type="Gene3D" id="1.25.40.20">
    <property type="entry name" value="Ankyrin repeat-containing domain"/>
    <property type="match status" value="1"/>
</dbReference>
<dbReference type="AlphaFoldDB" id="A0A267F616"/>
<proteinExistence type="predicted"/>
<dbReference type="InterPro" id="IPR002110">
    <property type="entry name" value="Ankyrin_rpt"/>
</dbReference>
<sequence length="312" mass="33700">TSAGFQAGISCAALHASTGSRTLTGTARSNFFGQRFSSAQAMATAEQLSAALDADDREQLLRLCRRVGSNLTVKTEQFEESLAHHLAWKPYGLDCLKVLVERLGPSCLTQARDQYGDAPLHWVAIFQGENSMKFIHSRIGAECFELKGRCNSSIAFFAAANKRSKSILKWIARKKGPGFLSAVDSNGDSPVHMTAGCQGSDSMQFFKSLFGPDCFFQKGSVGRTAIHCAAANESSNSALKWLVSECGSDCLMEKDDQGSTPIHLAALEQGEDSMQFIKEQLGSLVFMLKGLNGETSVHKAARNAISNSVKEL</sequence>
<accession>A0A267F616</accession>
<feature type="non-terminal residue" evidence="3">
    <location>
        <position position="1"/>
    </location>
</feature>